<gene>
    <name evidence="1" type="ORF">SDC9_179948</name>
</gene>
<proteinExistence type="predicted"/>
<sequence length="180" mass="19347">MADVVHEMKAIEEQAGKTIPVIAGGGVYTGADIHKLLGLGAAGVQMATRFVTTDECDASDDFKQAYINCNQEDISLIQSPVGLPGRAIINDFLEEAGKGNKKPKGCPYHCISSCKKEEAPYCISLALMNARKGKLKNGFAFAGANAWRADRIMPVQELMDILTREYNAECSAAEAANAEF</sequence>
<dbReference type="PANTHER" id="PTHR32332">
    <property type="entry name" value="2-NITROPROPANE DIOXYGENASE"/>
    <property type="match status" value="1"/>
</dbReference>
<comment type="caution">
    <text evidence="1">The sequence shown here is derived from an EMBL/GenBank/DDBJ whole genome shotgun (WGS) entry which is preliminary data.</text>
</comment>
<protein>
    <submittedName>
        <fullName evidence="1">Uncharacterized protein</fullName>
    </submittedName>
</protein>
<reference evidence="1" key="1">
    <citation type="submission" date="2019-08" db="EMBL/GenBank/DDBJ databases">
        <authorList>
            <person name="Kucharzyk K."/>
            <person name="Murdoch R.W."/>
            <person name="Higgins S."/>
            <person name="Loffler F."/>
        </authorList>
    </citation>
    <scope>NUCLEOTIDE SEQUENCE</scope>
</reference>
<dbReference type="InterPro" id="IPR013785">
    <property type="entry name" value="Aldolase_TIM"/>
</dbReference>
<dbReference type="Pfam" id="PF03060">
    <property type="entry name" value="NMO"/>
    <property type="match status" value="1"/>
</dbReference>
<organism evidence="1">
    <name type="scientific">bioreactor metagenome</name>
    <dbReference type="NCBI Taxonomy" id="1076179"/>
    <lineage>
        <taxon>unclassified sequences</taxon>
        <taxon>metagenomes</taxon>
        <taxon>ecological metagenomes</taxon>
    </lineage>
</organism>
<name>A0A645H1C3_9ZZZZ</name>
<accession>A0A645H1C3</accession>
<dbReference type="SUPFAM" id="SSF51412">
    <property type="entry name" value="Inosine monophosphate dehydrogenase (IMPDH)"/>
    <property type="match status" value="1"/>
</dbReference>
<dbReference type="EMBL" id="VSSQ01084507">
    <property type="protein sequence ID" value="MPN32470.1"/>
    <property type="molecule type" value="Genomic_DNA"/>
</dbReference>
<dbReference type="AlphaFoldDB" id="A0A645H1C3"/>
<evidence type="ECO:0000313" key="1">
    <source>
        <dbReference type="EMBL" id="MPN32470.1"/>
    </source>
</evidence>
<dbReference type="Gene3D" id="3.20.20.70">
    <property type="entry name" value="Aldolase class I"/>
    <property type="match status" value="1"/>
</dbReference>
<dbReference type="PANTHER" id="PTHR32332:SF18">
    <property type="entry name" value="2-NITROPROPANE DIOXYGENASE"/>
    <property type="match status" value="1"/>
</dbReference>